<dbReference type="InterPro" id="IPR018485">
    <property type="entry name" value="FGGY_C"/>
</dbReference>
<evidence type="ECO:0000256" key="1">
    <source>
        <dbReference type="ARBA" id="ARBA00009156"/>
    </source>
</evidence>
<dbReference type="InterPro" id="IPR043129">
    <property type="entry name" value="ATPase_NBD"/>
</dbReference>
<feature type="domain" description="Carbohydrate kinase FGGY N-terminal" evidence="4">
    <location>
        <begin position="10"/>
        <end position="257"/>
    </location>
</feature>
<dbReference type="CDD" id="cd07802">
    <property type="entry name" value="ASKHA_NBD_FGGY_EcLyxK-like"/>
    <property type="match status" value="1"/>
</dbReference>
<dbReference type="RefSeq" id="WP_259485146.1">
    <property type="nucleotide sequence ID" value="NZ_JANTEZ010000001.1"/>
</dbReference>
<reference evidence="6" key="1">
    <citation type="submission" date="2022-08" db="EMBL/GenBank/DDBJ databases">
        <authorList>
            <person name="Deng Y."/>
            <person name="Han X.-F."/>
            <person name="Zhang Y.-Q."/>
        </authorList>
    </citation>
    <scope>NUCLEOTIDE SEQUENCE</scope>
    <source>
        <strain evidence="6">CPCC 205716</strain>
    </source>
</reference>
<sequence>MAARPEGPRYLLGVDAGQTAVKAVVHDEQLRPVGIGRRSSPVDRSTPRFAERPQEALWQAAAEAIREAVDASGVDPAQIVAVGITGHGDGLHLVDAMGAPVGPAITAMDSRAHVEAASLAADQSRMRVVLERSGQEPTPGAAGNLLRWLLAHDPSRIDRAAAMLFCKDVIRLRLTGVVATDYSDATASFLDTATAEWSPEILAAYGLPSSLMRLLPELHASGDVVGTVLPAAAALTGLAEGTPVIAGMHDVQAASIGMGALVPGRLALVAGSFSTNGVTTTRPDVDVRWQSRLSITPSLRIAMSTSATASPALDWVLRLLGVDLAAPGGEEARDRLFAAAAALDPEEAVPLVLPFLFDSPLGASSSAALAGVRGWHTPAHVLRGTLEGIALMHVWHTRALGERFDWDEPVVLGGGIARAPLYVQLVANALRSPVTVVQNEEAGAFGAAAVAGAAVGVFASVEEAQELVTRAAPVRPTTASAGYWAGVVRAFDEAVEALGPWWEARAGEAGGSGAAGAAAGGGAGGGGGGAGAVGGGAADARGGGGGAGAAGGVSAAAGAADAGSAGGSVVEVDGRPAAVRGEGAGA</sequence>
<dbReference type="SUPFAM" id="SSF53067">
    <property type="entry name" value="Actin-like ATPase domain"/>
    <property type="match status" value="2"/>
</dbReference>
<evidence type="ECO:0000256" key="3">
    <source>
        <dbReference type="ARBA" id="ARBA00022777"/>
    </source>
</evidence>
<evidence type="ECO:0000259" key="4">
    <source>
        <dbReference type="Pfam" id="PF00370"/>
    </source>
</evidence>
<evidence type="ECO:0000313" key="6">
    <source>
        <dbReference type="EMBL" id="MCS5713621.1"/>
    </source>
</evidence>
<dbReference type="InterPro" id="IPR050406">
    <property type="entry name" value="FGGY_Carb_Kinase"/>
</dbReference>
<accession>A0ABT2GBN2</accession>
<dbReference type="Pfam" id="PF00370">
    <property type="entry name" value="FGGY_N"/>
    <property type="match status" value="1"/>
</dbReference>
<dbReference type="InterPro" id="IPR000577">
    <property type="entry name" value="Carb_kinase_FGGY"/>
</dbReference>
<dbReference type="InterPro" id="IPR018484">
    <property type="entry name" value="FGGY_N"/>
</dbReference>
<dbReference type="PANTHER" id="PTHR43095">
    <property type="entry name" value="SUGAR KINASE"/>
    <property type="match status" value="1"/>
</dbReference>
<keyword evidence="7" id="KW-1185">Reference proteome</keyword>
<feature type="domain" description="Carbohydrate kinase FGGY C-terminal" evidence="5">
    <location>
        <begin position="267"/>
        <end position="454"/>
    </location>
</feature>
<dbReference type="GO" id="GO:0016301">
    <property type="term" value="F:kinase activity"/>
    <property type="evidence" value="ECO:0007669"/>
    <property type="project" value="UniProtKB-KW"/>
</dbReference>
<organism evidence="6 7">
    <name type="scientific">Herbiconiux gentiana</name>
    <dbReference type="NCBI Taxonomy" id="2970912"/>
    <lineage>
        <taxon>Bacteria</taxon>
        <taxon>Bacillati</taxon>
        <taxon>Actinomycetota</taxon>
        <taxon>Actinomycetes</taxon>
        <taxon>Micrococcales</taxon>
        <taxon>Microbacteriaceae</taxon>
        <taxon>Herbiconiux</taxon>
    </lineage>
</organism>
<comment type="similarity">
    <text evidence="1">Belongs to the FGGY kinase family.</text>
</comment>
<comment type="caution">
    <text evidence="6">The sequence shown here is derived from an EMBL/GenBank/DDBJ whole genome shotgun (WGS) entry which is preliminary data.</text>
</comment>
<keyword evidence="2" id="KW-0808">Transferase</keyword>
<dbReference type="Pfam" id="PF02782">
    <property type="entry name" value="FGGY_C"/>
    <property type="match status" value="1"/>
</dbReference>
<protein>
    <submittedName>
        <fullName evidence="6">Carbohydrate kinase</fullName>
    </submittedName>
</protein>
<dbReference type="Proteomes" id="UP001165580">
    <property type="component" value="Unassembled WGS sequence"/>
</dbReference>
<dbReference type="Gene3D" id="3.30.420.40">
    <property type="match status" value="2"/>
</dbReference>
<evidence type="ECO:0000313" key="7">
    <source>
        <dbReference type="Proteomes" id="UP001165580"/>
    </source>
</evidence>
<proteinExistence type="inferred from homology"/>
<dbReference type="PANTHER" id="PTHR43095:SF3">
    <property type="entry name" value="L-XYLULOSE_3-KETO-L-GULONATE KINASE"/>
    <property type="match status" value="1"/>
</dbReference>
<evidence type="ECO:0000259" key="5">
    <source>
        <dbReference type="Pfam" id="PF02782"/>
    </source>
</evidence>
<gene>
    <name evidence="6" type="ORF">NVV95_03515</name>
</gene>
<name>A0ABT2GBN2_9MICO</name>
<dbReference type="PIRSF" id="PIRSF000538">
    <property type="entry name" value="GlpK"/>
    <property type="match status" value="1"/>
</dbReference>
<dbReference type="EMBL" id="JANTEZ010000001">
    <property type="protein sequence ID" value="MCS5713621.1"/>
    <property type="molecule type" value="Genomic_DNA"/>
</dbReference>
<keyword evidence="3 6" id="KW-0418">Kinase</keyword>
<evidence type="ECO:0000256" key="2">
    <source>
        <dbReference type="ARBA" id="ARBA00022679"/>
    </source>
</evidence>